<dbReference type="eggNOG" id="COG1032">
    <property type="taxonomic scope" value="Bacteria"/>
</dbReference>
<evidence type="ECO:0000313" key="10">
    <source>
        <dbReference type="EMBL" id="ABL00932.1"/>
    </source>
</evidence>
<dbReference type="GO" id="GO:0031419">
    <property type="term" value="F:cobalamin binding"/>
    <property type="evidence" value="ECO:0007669"/>
    <property type="project" value="InterPro"/>
</dbReference>
<organism evidence="10 11">
    <name type="scientific">Pelobacter propionicus (strain DSM 2379 / NBRC 103807 / OttBd1)</name>
    <dbReference type="NCBI Taxonomy" id="338966"/>
    <lineage>
        <taxon>Bacteria</taxon>
        <taxon>Pseudomonadati</taxon>
        <taxon>Thermodesulfobacteriota</taxon>
        <taxon>Desulfuromonadia</taxon>
        <taxon>Desulfuromonadales</taxon>
        <taxon>Desulfuromonadaceae</taxon>
        <taxon>Pelobacter</taxon>
    </lineage>
</organism>
<dbReference type="Gene3D" id="3.80.30.20">
    <property type="entry name" value="tm_1862 like domain"/>
    <property type="match status" value="1"/>
</dbReference>
<evidence type="ECO:0000256" key="6">
    <source>
        <dbReference type="ARBA" id="ARBA00023004"/>
    </source>
</evidence>
<evidence type="ECO:0000259" key="8">
    <source>
        <dbReference type="PROSITE" id="PS51332"/>
    </source>
</evidence>
<keyword evidence="7" id="KW-0411">Iron-sulfur</keyword>
<keyword evidence="11" id="KW-1185">Reference proteome</keyword>
<keyword evidence="4" id="KW-0949">S-adenosyl-L-methionine</keyword>
<evidence type="ECO:0000256" key="7">
    <source>
        <dbReference type="ARBA" id="ARBA00023014"/>
    </source>
</evidence>
<protein>
    <submittedName>
        <fullName evidence="10">Radical SAM domain protein</fullName>
    </submittedName>
</protein>
<dbReference type="InterPro" id="IPR034466">
    <property type="entry name" value="Methyltransferase_Class_B"/>
</dbReference>
<dbReference type="GO" id="GO:0051539">
    <property type="term" value="F:4 iron, 4 sulfur cluster binding"/>
    <property type="evidence" value="ECO:0007669"/>
    <property type="project" value="UniProtKB-KW"/>
</dbReference>
<dbReference type="Proteomes" id="UP000006732">
    <property type="component" value="Chromosome"/>
</dbReference>
<dbReference type="CDD" id="cd01335">
    <property type="entry name" value="Radical_SAM"/>
    <property type="match status" value="1"/>
</dbReference>
<accession>A1AUB1</accession>
<dbReference type="eggNOG" id="COG0457">
    <property type="taxonomic scope" value="Bacteria"/>
</dbReference>
<name>A1AUB1_PELPD</name>
<evidence type="ECO:0000256" key="3">
    <source>
        <dbReference type="ARBA" id="ARBA00022679"/>
    </source>
</evidence>
<feature type="domain" description="B12-binding" evidence="8">
    <location>
        <begin position="29"/>
        <end position="183"/>
    </location>
</feature>
<evidence type="ECO:0000313" key="11">
    <source>
        <dbReference type="Proteomes" id="UP000006732"/>
    </source>
</evidence>
<dbReference type="InterPro" id="IPR023404">
    <property type="entry name" value="rSAM_horseshoe"/>
</dbReference>
<dbReference type="SFLD" id="SFLDG01123">
    <property type="entry name" value="methyltransferase_(Class_B)"/>
    <property type="match status" value="1"/>
</dbReference>
<dbReference type="EMBL" id="CP000482">
    <property type="protein sequence ID" value="ABL00932.1"/>
    <property type="molecule type" value="Genomic_DNA"/>
</dbReference>
<gene>
    <name evidence="10" type="ordered locus">Ppro_3339</name>
</gene>
<dbReference type="Gene3D" id="3.40.50.280">
    <property type="entry name" value="Cobalamin-binding domain"/>
    <property type="match status" value="1"/>
</dbReference>
<dbReference type="GO" id="GO:0003824">
    <property type="term" value="F:catalytic activity"/>
    <property type="evidence" value="ECO:0007669"/>
    <property type="project" value="InterPro"/>
</dbReference>
<dbReference type="InterPro" id="IPR007197">
    <property type="entry name" value="rSAM"/>
</dbReference>
<dbReference type="Pfam" id="PF04055">
    <property type="entry name" value="Radical_SAM"/>
    <property type="match status" value="1"/>
</dbReference>
<dbReference type="Pfam" id="PF02310">
    <property type="entry name" value="B12-binding"/>
    <property type="match status" value="1"/>
</dbReference>
<reference evidence="10 11" key="1">
    <citation type="submission" date="2006-10" db="EMBL/GenBank/DDBJ databases">
        <title>Complete sequence of chromosome of Pelobacter propionicus DSM 2379.</title>
        <authorList>
            <consortium name="US DOE Joint Genome Institute"/>
            <person name="Copeland A."/>
            <person name="Lucas S."/>
            <person name="Lapidus A."/>
            <person name="Barry K."/>
            <person name="Detter J.C."/>
            <person name="Glavina del Rio T."/>
            <person name="Hammon N."/>
            <person name="Israni S."/>
            <person name="Dalin E."/>
            <person name="Tice H."/>
            <person name="Pitluck S."/>
            <person name="Saunders E."/>
            <person name="Brettin T."/>
            <person name="Bruce D."/>
            <person name="Han C."/>
            <person name="Tapia R."/>
            <person name="Schmutz J."/>
            <person name="Larimer F."/>
            <person name="Land M."/>
            <person name="Hauser L."/>
            <person name="Kyrpides N."/>
            <person name="Kim E."/>
            <person name="Lovley D."/>
            <person name="Richardson P."/>
        </authorList>
    </citation>
    <scope>NUCLEOTIDE SEQUENCE [LARGE SCALE GENOMIC DNA]</scope>
    <source>
        <strain evidence="11">DSM 2379 / NBRC 103807 / OttBd1</strain>
    </source>
</reference>
<evidence type="ECO:0000259" key="9">
    <source>
        <dbReference type="PROSITE" id="PS51918"/>
    </source>
</evidence>
<dbReference type="SUPFAM" id="SSF102114">
    <property type="entry name" value="Radical SAM enzymes"/>
    <property type="match status" value="1"/>
</dbReference>
<evidence type="ECO:0000256" key="5">
    <source>
        <dbReference type="ARBA" id="ARBA00022723"/>
    </source>
</evidence>
<dbReference type="HOGENOM" id="CLU_021572_4_3_7"/>
<dbReference type="SFLD" id="SFLDS00029">
    <property type="entry name" value="Radical_SAM"/>
    <property type="match status" value="1"/>
</dbReference>
<dbReference type="InterPro" id="IPR006638">
    <property type="entry name" value="Elp3/MiaA/NifB-like_rSAM"/>
</dbReference>
<dbReference type="PROSITE" id="PS51332">
    <property type="entry name" value="B12_BINDING"/>
    <property type="match status" value="1"/>
</dbReference>
<dbReference type="PROSITE" id="PS51918">
    <property type="entry name" value="RADICAL_SAM"/>
    <property type="match status" value="1"/>
</dbReference>
<dbReference type="InterPro" id="IPR006158">
    <property type="entry name" value="Cobalamin-bd"/>
</dbReference>
<dbReference type="SMART" id="SM00729">
    <property type="entry name" value="Elp3"/>
    <property type="match status" value="1"/>
</dbReference>
<proteinExistence type="predicted"/>
<evidence type="ECO:0000256" key="1">
    <source>
        <dbReference type="ARBA" id="ARBA00001966"/>
    </source>
</evidence>
<keyword evidence="2" id="KW-0489">Methyltransferase</keyword>
<feature type="domain" description="Radical SAM core" evidence="9">
    <location>
        <begin position="233"/>
        <end position="469"/>
    </location>
</feature>
<dbReference type="PANTHER" id="PTHR43409">
    <property type="entry name" value="ANAEROBIC MAGNESIUM-PROTOPORPHYRIN IX MONOMETHYL ESTER CYCLASE-RELATED"/>
    <property type="match status" value="1"/>
</dbReference>
<dbReference type="STRING" id="338966.Ppro_3339"/>
<dbReference type="AlphaFoldDB" id="A1AUB1"/>
<dbReference type="InterPro" id="IPR058240">
    <property type="entry name" value="rSAM_sf"/>
</dbReference>
<dbReference type="InterPro" id="IPR051198">
    <property type="entry name" value="BchE-like"/>
</dbReference>
<comment type="cofactor">
    <cofactor evidence="1">
        <name>[4Fe-4S] cluster</name>
        <dbReference type="ChEBI" id="CHEBI:49883"/>
    </cofactor>
</comment>
<keyword evidence="3" id="KW-0808">Transferase</keyword>
<dbReference type="SFLD" id="SFLDG01082">
    <property type="entry name" value="B12-binding_domain_containing"/>
    <property type="match status" value="1"/>
</dbReference>
<dbReference type="PANTHER" id="PTHR43409:SF7">
    <property type="entry name" value="BLL1977 PROTEIN"/>
    <property type="match status" value="1"/>
</dbReference>
<keyword evidence="5" id="KW-0479">Metal-binding</keyword>
<dbReference type="KEGG" id="ppd:Ppro_3339"/>
<evidence type="ECO:0000256" key="4">
    <source>
        <dbReference type="ARBA" id="ARBA00022691"/>
    </source>
</evidence>
<keyword evidence="6" id="KW-0408">Iron</keyword>
<sequence>MQDSFILLSQRSAIMNVERILFLIPPYFSPKDYSSKSSVLPPFTVPYGVLSLIAYLNKIHSGLVSVEILDLNIALKRVVEVTSVLDIGAHLEHLLSERIKEFNPEIVSISALFNTSFRYIERFAYVIKRESSSSLVVAGGGLPSSGYREVLEHCPSLDAICKGEGEIPLSDLVGSGGSRQLLESHPSWLTYNGLTQGKVPSLTFVENLDEIPTFDYSLICLDDYNSRSIDKRFANHQKREMSIHTSRGCPFSCVFCSNPSLHGKKVRAYSVDRVISEVKAMKYQHAMTVLLIEDDHFFFDKRRAKKILNELSRLDIRIEFPNGIAVYSIDEEIAALLSAAGTTTVALAVESGSDYVLKELIGKPLKTSMVKNKVYLLRKHDIQCHAFIVIGLPGEMPEHREETLDLLLNIGFDWTHIGCADPIFGSRLYDICLENGYIEKKSFMEHMETKCLITAPGVNPEEISKIAYDMNLNVNFVNNFNLKSGNYSTAIKYFENVTNKYPGHAFGHYYLSKSLERFGDVERSSKHLAIFNTIISSDMFWQEHAKKFNIISNDV</sequence>
<dbReference type="GO" id="GO:0046872">
    <property type="term" value="F:metal ion binding"/>
    <property type="evidence" value="ECO:0007669"/>
    <property type="project" value="UniProtKB-KW"/>
</dbReference>
<evidence type="ECO:0000256" key="2">
    <source>
        <dbReference type="ARBA" id="ARBA00022603"/>
    </source>
</evidence>